<accession>A0A194RFH2</accession>
<evidence type="ECO:0000313" key="1">
    <source>
        <dbReference type="EMBL" id="KPJ16209.1"/>
    </source>
</evidence>
<organism evidence="1 2">
    <name type="scientific">Papilio machaon</name>
    <name type="common">Old World swallowtail butterfly</name>
    <dbReference type="NCBI Taxonomy" id="76193"/>
    <lineage>
        <taxon>Eukaryota</taxon>
        <taxon>Metazoa</taxon>
        <taxon>Ecdysozoa</taxon>
        <taxon>Arthropoda</taxon>
        <taxon>Hexapoda</taxon>
        <taxon>Insecta</taxon>
        <taxon>Pterygota</taxon>
        <taxon>Neoptera</taxon>
        <taxon>Endopterygota</taxon>
        <taxon>Lepidoptera</taxon>
        <taxon>Glossata</taxon>
        <taxon>Ditrysia</taxon>
        <taxon>Papilionoidea</taxon>
        <taxon>Papilionidae</taxon>
        <taxon>Papilioninae</taxon>
        <taxon>Papilio</taxon>
    </lineage>
</organism>
<reference evidence="1 2" key="1">
    <citation type="journal article" date="2015" name="Nat. Commun.">
        <title>Outbred genome sequencing and CRISPR/Cas9 gene editing in butterflies.</title>
        <authorList>
            <person name="Li X."/>
            <person name="Fan D."/>
            <person name="Zhang W."/>
            <person name="Liu G."/>
            <person name="Zhang L."/>
            <person name="Zhao L."/>
            <person name="Fang X."/>
            <person name="Chen L."/>
            <person name="Dong Y."/>
            <person name="Chen Y."/>
            <person name="Ding Y."/>
            <person name="Zhao R."/>
            <person name="Feng M."/>
            <person name="Zhu Y."/>
            <person name="Feng Y."/>
            <person name="Jiang X."/>
            <person name="Zhu D."/>
            <person name="Xiang H."/>
            <person name="Feng X."/>
            <person name="Li S."/>
            <person name="Wang J."/>
            <person name="Zhang G."/>
            <person name="Kronforst M.R."/>
            <person name="Wang W."/>
        </authorList>
    </citation>
    <scope>NUCLEOTIDE SEQUENCE [LARGE SCALE GENOMIC DNA]</scope>
    <source>
        <strain evidence="1">Ya'a_city_454_Pm</strain>
        <tissue evidence="1">Whole body</tissue>
    </source>
</reference>
<sequence length="179" mass="19709">MESSNESLSVMSSALGSSSGVLLTPGRTRNIAQDMEALRLSRQDNPYLQQVMASRESLIDSHAEDCGSDDTILMSQEFGSTALDFVEEDPLTLKEVHEHMIRSPPPTSCWPHDINFALITHTTRSRHCHSLPLTLSGRQPAGGGQRARSRALRTHLLPCDFFVLCRRPRASSPAGRLDA</sequence>
<evidence type="ECO:0000313" key="2">
    <source>
        <dbReference type="Proteomes" id="UP000053240"/>
    </source>
</evidence>
<dbReference type="AlphaFoldDB" id="A0A194RFH2"/>
<name>A0A194RFH2_PAPMA</name>
<dbReference type="InParanoid" id="A0A194RFH2"/>
<dbReference type="EMBL" id="KQ460297">
    <property type="protein sequence ID" value="KPJ16209.1"/>
    <property type="molecule type" value="Genomic_DNA"/>
</dbReference>
<proteinExistence type="predicted"/>
<gene>
    <name evidence="1" type="ORF">RR48_08214</name>
</gene>
<keyword evidence="2" id="KW-1185">Reference proteome</keyword>
<protein>
    <submittedName>
        <fullName evidence="1">Uncharacterized protein</fullName>
    </submittedName>
</protein>
<dbReference type="Proteomes" id="UP000053240">
    <property type="component" value="Unassembled WGS sequence"/>
</dbReference>
<dbReference type="STRING" id="76193.A0A194RFH2"/>